<organism evidence="2 3">
    <name type="scientific">Saccharopolyspora aridisoli</name>
    <dbReference type="NCBI Taxonomy" id="2530385"/>
    <lineage>
        <taxon>Bacteria</taxon>
        <taxon>Bacillati</taxon>
        <taxon>Actinomycetota</taxon>
        <taxon>Actinomycetes</taxon>
        <taxon>Pseudonocardiales</taxon>
        <taxon>Pseudonocardiaceae</taxon>
        <taxon>Saccharopolyspora</taxon>
    </lineage>
</organism>
<sequence length="410" mass="44506">MHVPSNSANPRTDPPASPEIESRLATVVVIGGGQSGLSAGYHLQRRDFRSALDHPEAAETFVVLDAGQAPGGAWRHRWESLRMATVNGIFDLPGFAQPPVDPDEPSRVAVPRYFNAFEEETALPILRPVTVTAVRPGRDGALVVATDRGSWTTRAIINATGTWSNPVLPHYPGQETFTGNQLHTRDYVSAERFAGSRVAVVGGGISALQQLEEISRVATTSWYTRREPVFRDGAFDSSAGREVVAKVAADVEAGRPTGSVVSYTELLWTPYALAAEARGALQRHPMFTAIEPTGVREADGTFTPVDTILWATGFKPALTHLDPLGLRNELGGIQVRGTQVVGEPRVHLTGFGPSQSTVGANRAGREAVTALVRRFRRQDAEDLTRARTRETHHDFFVRSTGELPRAPRSR</sequence>
<name>A0A4R4UW26_9PSEU</name>
<gene>
    <name evidence="2" type="ORF">E1161_00300</name>
</gene>
<dbReference type="PRINTS" id="PR00368">
    <property type="entry name" value="FADPNR"/>
</dbReference>
<dbReference type="PRINTS" id="PR00469">
    <property type="entry name" value="PNDRDTASEII"/>
</dbReference>
<evidence type="ECO:0000313" key="2">
    <source>
        <dbReference type="EMBL" id="TDC96717.1"/>
    </source>
</evidence>
<dbReference type="EMBL" id="SMKV01000001">
    <property type="protein sequence ID" value="TDC96717.1"/>
    <property type="molecule type" value="Genomic_DNA"/>
</dbReference>
<reference evidence="2 3" key="1">
    <citation type="submission" date="2019-03" db="EMBL/GenBank/DDBJ databases">
        <title>Draft genome sequences of novel Actinobacteria.</title>
        <authorList>
            <person name="Sahin N."/>
            <person name="Ay H."/>
            <person name="Saygin H."/>
        </authorList>
    </citation>
    <scope>NUCLEOTIDE SEQUENCE [LARGE SCALE GENOMIC DNA]</scope>
    <source>
        <strain evidence="2 3">16K404</strain>
    </source>
</reference>
<dbReference type="InterPro" id="IPR050982">
    <property type="entry name" value="Auxin_biosynth/cation_transpt"/>
</dbReference>
<comment type="caution">
    <text evidence="2">The sequence shown here is derived from an EMBL/GenBank/DDBJ whole genome shotgun (WGS) entry which is preliminary data.</text>
</comment>
<keyword evidence="3" id="KW-1185">Reference proteome</keyword>
<dbReference type="PANTHER" id="PTHR43539:SF78">
    <property type="entry name" value="FLAVIN-CONTAINING MONOOXYGENASE"/>
    <property type="match status" value="1"/>
</dbReference>
<evidence type="ECO:0000313" key="3">
    <source>
        <dbReference type="Proteomes" id="UP000294744"/>
    </source>
</evidence>
<dbReference type="PANTHER" id="PTHR43539">
    <property type="entry name" value="FLAVIN-BINDING MONOOXYGENASE-LIKE PROTEIN (AFU_ORTHOLOGUE AFUA_4G09220)"/>
    <property type="match status" value="1"/>
</dbReference>
<keyword evidence="1" id="KW-0560">Oxidoreductase</keyword>
<dbReference type="OrthoDB" id="178899at2"/>
<dbReference type="GO" id="GO:0050660">
    <property type="term" value="F:flavin adenine dinucleotide binding"/>
    <property type="evidence" value="ECO:0007669"/>
    <property type="project" value="TreeGrafter"/>
</dbReference>
<accession>A0A4R4UW26</accession>
<proteinExistence type="predicted"/>
<evidence type="ECO:0000256" key="1">
    <source>
        <dbReference type="ARBA" id="ARBA00023002"/>
    </source>
</evidence>
<dbReference type="Gene3D" id="3.50.50.60">
    <property type="entry name" value="FAD/NAD(P)-binding domain"/>
    <property type="match status" value="1"/>
</dbReference>
<dbReference type="AlphaFoldDB" id="A0A4R4UW26"/>
<dbReference type="SUPFAM" id="SSF51905">
    <property type="entry name" value="FAD/NAD(P)-binding domain"/>
    <property type="match status" value="2"/>
</dbReference>
<dbReference type="GO" id="GO:0004497">
    <property type="term" value="F:monooxygenase activity"/>
    <property type="evidence" value="ECO:0007669"/>
    <property type="project" value="TreeGrafter"/>
</dbReference>
<protein>
    <submittedName>
        <fullName evidence="2">NAD(P)/FAD-dependent oxidoreductase</fullName>
    </submittedName>
</protein>
<dbReference type="InterPro" id="IPR036188">
    <property type="entry name" value="FAD/NAD-bd_sf"/>
</dbReference>
<dbReference type="Pfam" id="PF13738">
    <property type="entry name" value="Pyr_redox_3"/>
    <property type="match status" value="1"/>
</dbReference>
<dbReference type="Proteomes" id="UP000294744">
    <property type="component" value="Unassembled WGS sequence"/>
</dbReference>